<dbReference type="EMBL" id="CP097649">
    <property type="protein sequence ID" value="URI15925.1"/>
    <property type="molecule type" value="Genomic_DNA"/>
</dbReference>
<name>A0ABY4STC7_9CAUL</name>
<dbReference type="RefSeq" id="WP_250202196.1">
    <property type="nucleotide sequence ID" value="NZ_CP097649.1"/>
</dbReference>
<evidence type="ECO:0000313" key="2">
    <source>
        <dbReference type="Proteomes" id="UP001055429"/>
    </source>
</evidence>
<proteinExistence type="predicted"/>
<gene>
    <name evidence="1" type="ORF">M8231_02735</name>
</gene>
<reference evidence="1" key="1">
    <citation type="submission" date="2022-05" db="EMBL/GenBank/DDBJ databases">
        <title>Brevundimonas albigilva TT17 genome sequence.</title>
        <authorList>
            <person name="Lee K."/>
            <person name="Son H."/>
        </authorList>
    </citation>
    <scope>NUCLEOTIDE SEQUENCE</scope>
    <source>
        <strain evidence="1">TT17</strain>
    </source>
</reference>
<organism evidence="1 2">
    <name type="scientific">Brevundimonas albigilva</name>
    <dbReference type="NCBI Taxonomy" id="1312364"/>
    <lineage>
        <taxon>Bacteria</taxon>
        <taxon>Pseudomonadati</taxon>
        <taxon>Pseudomonadota</taxon>
        <taxon>Alphaproteobacteria</taxon>
        <taxon>Caulobacterales</taxon>
        <taxon>Caulobacteraceae</taxon>
        <taxon>Brevundimonas</taxon>
    </lineage>
</organism>
<sequence length="95" mass="10394">MRFHKPDFQITPLLGELARGLGFGFLSRRQFLGGLRGVERSPDLLLQGVERSSLSPTFSAPCRAERWTTPPSKTWKMLSTAQALHAALTAIKGAG</sequence>
<evidence type="ECO:0000313" key="1">
    <source>
        <dbReference type="EMBL" id="URI15925.1"/>
    </source>
</evidence>
<keyword evidence="2" id="KW-1185">Reference proteome</keyword>
<accession>A0ABY4STC7</accession>
<dbReference type="Proteomes" id="UP001055429">
    <property type="component" value="Chromosome"/>
</dbReference>
<protein>
    <submittedName>
        <fullName evidence="1">Uncharacterized protein</fullName>
    </submittedName>
</protein>